<proteinExistence type="predicted"/>
<evidence type="ECO:0000313" key="3">
    <source>
        <dbReference type="Proteomes" id="UP001218034"/>
    </source>
</evidence>
<feature type="domain" description="SpoVT-AbrB" evidence="1">
    <location>
        <begin position="9"/>
        <end position="47"/>
    </location>
</feature>
<reference evidence="2 3" key="1">
    <citation type="submission" date="2022-09" db="EMBL/GenBank/DDBJ databases">
        <title>Xylan utilization by haloarchaea-nanohaloarchaea associations.</title>
        <authorList>
            <person name="Yakimov M."/>
        </authorList>
    </citation>
    <scope>NUCLEOTIDE SEQUENCE [LARGE SCALE GENOMIC DNA]</scope>
    <source>
        <strain evidence="2 3">SVXNc</strain>
    </source>
</reference>
<name>A0ABY8CE39_9ARCH</name>
<organism evidence="2 3">
    <name type="scientific">Candidatus Nanohalococcus occultus</name>
    <dbReference type="NCBI Taxonomy" id="2978047"/>
    <lineage>
        <taxon>Archaea</taxon>
        <taxon>Candidatus Nanohalarchaeota</taxon>
        <taxon>Candidatus Nanohalarchaeota incertae sedis</taxon>
        <taxon>Candidatus Nanohalococcus</taxon>
    </lineage>
</organism>
<dbReference type="Proteomes" id="UP001218034">
    <property type="component" value="Chromosome"/>
</dbReference>
<evidence type="ECO:0000313" key="2">
    <source>
        <dbReference type="EMBL" id="WEL19488.1"/>
    </source>
</evidence>
<dbReference type="GeneID" id="98290503"/>
<keyword evidence="3" id="KW-1185">Reference proteome</keyword>
<accession>A0ABY8CE39</accession>
<gene>
    <name evidence="2" type="ORF">SVXNc_0468</name>
</gene>
<dbReference type="Pfam" id="PF04014">
    <property type="entry name" value="MazE_antitoxin"/>
    <property type="match status" value="1"/>
</dbReference>
<dbReference type="InterPro" id="IPR007159">
    <property type="entry name" value="SpoVT-AbrB_dom"/>
</dbReference>
<protein>
    <recommendedName>
        <fullName evidence="1">SpoVT-AbrB domain-containing protein</fullName>
    </recommendedName>
</protein>
<dbReference type="RefSeq" id="WP_347722358.1">
    <property type="nucleotide sequence ID" value="NZ_CP104395.1"/>
</dbReference>
<sequence>MVRLQKDGNGRYHITVPKRLVECFGWHKGDEIDFEILGSNQLKVEPRE</sequence>
<evidence type="ECO:0000259" key="1">
    <source>
        <dbReference type="Pfam" id="PF04014"/>
    </source>
</evidence>
<dbReference type="EMBL" id="CP104395">
    <property type="protein sequence ID" value="WEL19488.1"/>
    <property type="molecule type" value="Genomic_DNA"/>
</dbReference>